<reference evidence="2" key="1">
    <citation type="submission" date="2018-11" db="EMBL/GenBank/DDBJ databases">
        <authorList>
            <consortium name="Genoscope - CEA"/>
            <person name="William W."/>
        </authorList>
    </citation>
    <scope>NUCLEOTIDE SEQUENCE</scope>
</reference>
<evidence type="ECO:0000259" key="1">
    <source>
        <dbReference type="Pfam" id="PF13456"/>
    </source>
</evidence>
<dbReference type="PANTHER" id="PTHR47074:SF53">
    <property type="entry name" value="REVERSE TRANSCRIPTASE-LIKE PROTEIN"/>
    <property type="match status" value="1"/>
</dbReference>
<dbReference type="GO" id="GO:0003676">
    <property type="term" value="F:nucleic acid binding"/>
    <property type="evidence" value="ECO:0007669"/>
    <property type="project" value="InterPro"/>
</dbReference>
<gene>
    <name evidence="2" type="ORF">BRASC36T46034Z</name>
</gene>
<dbReference type="AlphaFoldDB" id="A0A3P6D6K7"/>
<dbReference type="PANTHER" id="PTHR47074">
    <property type="entry name" value="BNAC02G40300D PROTEIN"/>
    <property type="match status" value="1"/>
</dbReference>
<dbReference type="GO" id="GO:0004523">
    <property type="term" value="F:RNA-DNA hybrid ribonuclease activity"/>
    <property type="evidence" value="ECO:0007669"/>
    <property type="project" value="InterPro"/>
</dbReference>
<dbReference type="InterPro" id="IPR002156">
    <property type="entry name" value="RNaseH_domain"/>
</dbReference>
<proteinExistence type="predicted"/>
<accession>A0A3P6D6K7</accession>
<dbReference type="EMBL" id="LR031586">
    <property type="protein sequence ID" value="VDD23296.1"/>
    <property type="molecule type" value="Genomic_DNA"/>
</dbReference>
<protein>
    <recommendedName>
        <fullName evidence="1">RNase H type-1 domain-containing protein</fullName>
    </recommendedName>
</protein>
<organism evidence="2">
    <name type="scientific">Brassica campestris</name>
    <name type="common">Field mustard</name>
    <dbReference type="NCBI Taxonomy" id="3711"/>
    <lineage>
        <taxon>Eukaryota</taxon>
        <taxon>Viridiplantae</taxon>
        <taxon>Streptophyta</taxon>
        <taxon>Embryophyta</taxon>
        <taxon>Tracheophyta</taxon>
        <taxon>Spermatophyta</taxon>
        <taxon>Magnoliopsida</taxon>
        <taxon>eudicotyledons</taxon>
        <taxon>Gunneridae</taxon>
        <taxon>Pentapetalae</taxon>
        <taxon>rosids</taxon>
        <taxon>malvids</taxon>
        <taxon>Brassicales</taxon>
        <taxon>Brassicaceae</taxon>
        <taxon>Brassiceae</taxon>
        <taxon>Brassica</taxon>
    </lineage>
</organism>
<name>A0A3P6D6K7_BRACM</name>
<evidence type="ECO:0000313" key="2">
    <source>
        <dbReference type="EMBL" id="VDD23296.1"/>
    </source>
</evidence>
<dbReference type="InterPro" id="IPR052929">
    <property type="entry name" value="RNase_H-like_EbsB-rel"/>
</dbReference>
<dbReference type="Pfam" id="PF13456">
    <property type="entry name" value="RVT_3"/>
    <property type="match status" value="1"/>
</dbReference>
<sequence length="147" mass="16682">MFAETQKSPGFWVSNAKEEAFLWFEVQEQAKITERQNSSARDKERWCPPTQGTVKCNVHVNWRNKSLQYGGAWMARDHTGNVLFHGRDAFTPSTFRLAAELRGIIWVLQSANDLHLHTVSIASDHSETIEAISSPVLASFPLLVREN</sequence>
<feature type="domain" description="RNase H type-1" evidence="1">
    <location>
        <begin position="57"/>
        <end position="134"/>
    </location>
</feature>